<dbReference type="GO" id="GO:0042602">
    <property type="term" value="F:riboflavin reductase (NADPH) activity"/>
    <property type="evidence" value="ECO:0007669"/>
    <property type="project" value="TreeGrafter"/>
</dbReference>
<dbReference type="EMBL" id="LQIR01000069">
    <property type="protein sequence ID" value="KUI06424.1"/>
    <property type="molecule type" value="Genomic_DNA"/>
</dbReference>
<dbReference type="GO" id="GO:0010181">
    <property type="term" value="F:FMN binding"/>
    <property type="evidence" value="ECO:0007669"/>
    <property type="project" value="InterPro"/>
</dbReference>
<dbReference type="InterPro" id="IPR002563">
    <property type="entry name" value="Flavin_Rdtase-like_dom"/>
</dbReference>
<dbReference type="RefSeq" id="WP_064400068.1">
    <property type="nucleotide sequence ID" value="NZ_LQIR01000069.1"/>
</dbReference>
<reference evidence="4 5" key="1">
    <citation type="submission" date="2016-01" db="EMBL/GenBank/DDBJ databases">
        <authorList>
            <consortium name="TB Trials Study Group"/>
            <person name="Sutton G."/>
            <person name="Brinkac L."/>
            <person name="Sanka R."/>
            <person name="Adams M."/>
            <person name="Lau E.L."/>
            <person name="Macaden R."/>
            <person name="Grewal H.M.S."/>
        </authorList>
    </citation>
    <scope>NUCLEOTIDE SEQUENCE [LARGE SCALE GENOMIC DNA]</scope>
    <source>
        <strain evidence="4 5">IS-1744</strain>
    </source>
</reference>
<comment type="similarity">
    <text evidence="1">Belongs to the non-flavoprotein flavin reductase family.</text>
</comment>
<evidence type="ECO:0000313" key="4">
    <source>
        <dbReference type="EMBL" id="KUI06424.1"/>
    </source>
</evidence>
<accession>A0A117JHE1</accession>
<dbReference type="Proteomes" id="UP000053707">
    <property type="component" value="Unassembled WGS sequence"/>
</dbReference>
<keyword evidence="5" id="KW-1185">Reference proteome</keyword>
<feature type="domain" description="Flavin reductase like" evidence="3">
    <location>
        <begin position="17"/>
        <end position="160"/>
    </location>
</feature>
<keyword evidence="2" id="KW-0560">Oxidoreductase</keyword>
<dbReference type="Gene3D" id="2.30.110.10">
    <property type="entry name" value="Electron Transport, Fmn-binding Protein, Chain A"/>
    <property type="match status" value="1"/>
</dbReference>
<evidence type="ECO:0000256" key="1">
    <source>
        <dbReference type="ARBA" id="ARBA00008898"/>
    </source>
</evidence>
<dbReference type="SMART" id="SM00903">
    <property type="entry name" value="Flavin_Reduct"/>
    <property type="match status" value="1"/>
</dbReference>
<dbReference type="Pfam" id="PF01613">
    <property type="entry name" value="Flavin_Reduct"/>
    <property type="match status" value="1"/>
</dbReference>
<name>A0A117JHE1_9MYCO</name>
<organism evidence="4 5">
    <name type="scientific">Mycobacterium lehmannii</name>
    <dbReference type="NCBI Taxonomy" id="2048550"/>
    <lineage>
        <taxon>Bacteria</taxon>
        <taxon>Bacillati</taxon>
        <taxon>Actinomycetota</taxon>
        <taxon>Actinomycetes</taxon>
        <taxon>Mycobacteriales</taxon>
        <taxon>Mycobacteriaceae</taxon>
        <taxon>Mycobacterium</taxon>
    </lineage>
</organism>
<dbReference type="AlphaFoldDB" id="A0A117JHE1"/>
<dbReference type="SUPFAM" id="SSF50475">
    <property type="entry name" value="FMN-binding split barrel"/>
    <property type="match status" value="1"/>
</dbReference>
<proteinExistence type="inferred from homology"/>
<evidence type="ECO:0000313" key="5">
    <source>
        <dbReference type="Proteomes" id="UP000053707"/>
    </source>
</evidence>
<evidence type="ECO:0000259" key="3">
    <source>
        <dbReference type="SMART" id="SM00903"/>
    </source>
</evidence>
<dbReference type="PANTHER" id="PTHR30466:SF11">
    <property type="entry name" value="FLAVIN-DEPENDENT MONOOXYGENASE, REDUCTASE SUBUNIT HSAB"/>
    <property type="match status" value="1"/>
</dbReference>
<evidence type="ECO:0000256" key="2">
    <source>
        <dbReference type="ARBA" id="ARBA00023002"/>
    </source>
</evidence>
<gene>
    <name evidence="4" type="ORF">AU192_08295</name>
</gene>
<comment type="caution">
    <text evidence="4">The sequence shown here is derived from an EMBL/GenBank/DDBJ whole genome shotgun (WGS) entry which is preliminary data.</text>
</comment>
<sequence>MELHPPPIDGAELRRVYGCYPSGVTAVCAMVDGEPVGMAASSFTSVSVEPPLVSICIQNDSRTWPRLKKAARLGLSVLAEDHGDACRSLSRKDGDRFAGVPWRELATGAVVVSRASAWLDCRLRSELRAGDHTIAVLEVCALDADAAMPPLVFHGSRFHRIARANLQEQI</sequence>
<dbReference type="InterPro" id="IPR012349">
    <property type="entry name" value="Split_barrel_FMN-bd"/>
</dbReference>
<protein>
    <submittedName>
        <fullName evidence="4">Flavin reductase</fullName>
    </submittedName>
</protein>
<dbReference type="PANTHER" id="PTHR30466">
    <property type="entry name" value="FLAVIN REDUCTASE"/>
    <property type="match status" value="1"/>
</dbReference>
<dbReference type="InterPro" id="IPR050268">
    <property type="entry name" value="NADH-dep_flavin_reductase"/>
</dbReference>